<dbReference type="GO" id="GO:0016779">
    <property type="term" value="F:nucleotidyltransferase activity"/>
    <property type="evidence" value="ECO:0007669"/>
    <property type="project" value="UniProtKB-ARBA"/>
</dbReference>
<evidence type="ECO:0000313" key="5">
    <source>
        <dbReference type="Proteomes" id="UP000195981"/>
    </source>
</evidence>
<feature type="compositionally biased region" description="Polar residues" evidence="2">
    <location>
        <begin position="253"/>
        <end position="263"/>
    </location>
</feature>
<name>A0A1X6X214_9MICO</name>
<gene>
    <name evidence="4" type="ORF">FM110_08495</name>
</gene>
<dbReference type="Proteomes" id="UP000195981">
    <property type="component" value="Unassembled WGS sequence"/>
</dbReference>
<organism evidence="4 5">
    <name type="scientific">Brachybacterium nesterenkovii</name>
    <dbReference type="NCBI Taxonomy" id="47847"/>
    <lineage>
        <taxon>Bacteria</taxon>
        <taxon>Bacillati</taxon>
        <taxon>Actinomycetota</taxon>
        <taxon>Actinomycetes</taxon>
        <taxon>Micrococcales</taxon>
        <taxon>Dermabacteraceae</taxon>
        <taxon>Brachybacterium</taxon>
    </lineage>
</organism>
<evidence type="ECO:0000256" key="2">
    <source>
        <dbReference type="SAM" id="MobiDB-lite"/>
    </source>
</evidence>
<dbReference type="InterPro" id="IPR025877">
    <property type="entry name" value="MobA-like_NTP_Trfase"/>
</dbReference>
<dbReference type="SUPFAM" id="SSF53448">
    <property type="entry name" value="Nucleotide-diphospho-sugar transferases"/>
    <property type="match status" value="1"/>
</dbReference>
<feature type="region of interest" description="Disordered" evidence="2">
    <location>
        <begin position="228"/>
        <end position="269"/>
    </location>
</feature>
<feature type="domain" description="MobA-like NTP transferase" evidence="3">
    <location>
        <begin position="10"/>
        <end position="202"/>
    </location>
</feature>
<dbReference type="EMBL" id="FWFG01000069">
    <property type="protein sequence ID" value="SLM92562.1"/>
    <property type="molecule type" value="Genomic_DNA"/>
</dbReference>
<dbReference type="PANTHER" id="PTHR19136:SF81">
    <property type="entry name" value="MOLYBDENUM COFACTOR GUANYLYLTRANSFERASE"/>
    <property type="match status" value="1"/>
</dbReference>
<dbReference type="Gene3D" id="3.90.550.10">
    <property type="entry name" value="Spore Coat Polysaccharide Biosynthesis Protein SpsA, Chain A"/>
    <property type="match status" value="1"/>
</dbReference>
<dbReference type="Pfam" id="PF12804">
    <property type="entry name" value="NTP_transf_3"/>
    <property type="match status" value="1"/>
</dbReference>
<dbReference type="InterPro" id="IPR029044">
    <property type="entry name" value="Nucleotide-diphossugar_trans"/>
</dbReference>
<evidence type="ECO:0000313" key="4">
    <source>
        <dbReference type="EMBL" id="SLM92562.1"/>
    </source>
</evidence>
<accession>A0A1X6X214</accession>
<reference evidence="4 5" key="1">
    <citation type="submission" date="2017-02" db="EMBL/GenBank/DDBJ databases">
        <authorList>
            <person name="Peterson S.W."/>
        </authorList>
    </citation>
    <scope>NUCLEOTIDE SEQUENCE [LARGE SCALE GENOMIC DNA]</scope>
    <source>
        <strain evidence="4 5">CIP104813</strain>
    </source>
</reference>
<evidence type="ECO:0000259" key="3">
    <source>
        <dbReference type="Pfam" id="PF12804"/>
    </source>
</evidence>
<dbReference type="AlphaFoldDB" id="A0A1X6X214"/>
<evidence type="ECO:0000256" key="1">
    <source>
        <dbReference type="ARBA" id="ARBA00022679"/>
    </source>
</evidence>
<dbReference type="PANTHER" id="PTHR19136">
    <property type="entry name" value="MOLYBDENUM COFACTOR GUANYLYLTRANSFERASE"/>
    <property type="match status" value="1"/>
</dbReference>
<protein>
    <submittedName>
        <fullName evidence="4">Molybdopterin-guanine dinucleotide biosynthesis protein MobA</fullName>
    </submittedName>
</protein>
<feature type="compositionally biased region" description="Basic and acidic residues" evidence="2">
    <location>
        <begin position="228"/>
        <end position="238"/>
    </location>
</feature>
<sequence length="269" mass="26665">MTPRTGAVDAIVLAGGTGRRLGGASKPDVVLAGERLLDRVLAAVAARRRICVVAPESVRLPAGVLRTLEDPPHGGPVAGISAGLAALAAAAGSPDAAGSGTGFGGSGFADSDGGSADADGGSADRMTDAVLVLACDMPGAAQAVPALLGALQGAGDADGAIAVRPDGHRENLAFIARPDAIRAALDSGGDRDRSVRSLLAQLDLVDAVLPAAALDDVDTWEQHAAWEARLSGDPDAARRTAPSLPADRRSSADPLSSPDQPASSEGDPS</sequence>
<proteinExistence type="predicted"/>
<keyword evidence="1" id="KW-0808">Transferase</keyword>
<keyword evidence="5" id="KW-1185">Reference proteome</keyword>